<reference evidence="5 6" key="1">
    <citation type="submission" date="2018-06" db="EMBL/GenBank/DDBJ databases">
        <title>Genomic Encyclopedia of Archaeal and Bacterial Type Strains, Phase II (KMG-II): from individual species to whole genera.</title>
        <authorList>
            <person name="Goeker M."/>
        </authorList>
    </citation>
    <scope>NUCLEOTIDE SEQUENCE [LARGE SCALE GENOMIC DNA]</scope>
    <source>
        <strain evidence="5 6">DSM 6779</strain>
    </source>
</reference>
<dbReference type="CDD" id="cd02440">
    <property type="entry name" value="AdoMet_MTases"/>
    <property type="match status" value="1"/>
</dbReference>
<dbReference type="RefSeq" id="WP_111444899.1">
    <property type="nucleotide sequence ID" value="NZ_QKZK01000007.1"/>
</dbReference>
<comment type="caution">
    <text evidence="5">The sequence shown here is derived from an EMBL/GenBank/DDBJ whole genome shotgun (WGS) entry which is preliminary data.</text>
</comment>
<accession>A0A2W7NFA3</accession>
<dbReference type="InterPro" id="IPR051052">
    <property type="entry name" value="Diverse_substrate_MTase"/>
</dbReference>
<dbReference type="OrthoDB" id="9770553at2"/>
<dbReference type="PANTHER" id="PTHR44942:SF4">
    <property type="entry name" value="METHYLTRANSFERASE TYPE 11 DOMAIN-CONTAINING PROTEIN"/>
    <property type="match status" value="1"/>
</dbReference>
<dbReference type="SUPFAM" id="SSF53335">
    <property type="entry name" value="S-adenosyl-L-methionine-dependent methyltransferases"/>
    <property type="match status" value="1"/>
</dbReference>
<evidence type="ECO:0000313" key="5">
    <source>
        <dbReference type="EMBL" id="PZX18163.1"/>
    </source>
</evidence>
<keyword evidence="6" id="KW-1185">Reference proteome</keyword>
<keyword evidence="2 5" id="KW-0489">Methyltransferase</keyword>
<sequence>MKNRVEKERSFWNSYAQKYDAFIHNNASKTYETLLTHLAKDTHQAKNLLEIATGTGIIALKMSAHVTNIIAIDIAPEMISVAKEKCVQQSIGNVDFRLGDSCHLEFDNNSFDTIIASNVLHLLYSPDLAIQEMKRVLKDDGQIIIPTYCHGANLRSHVISRLMGLFGFKARTRWTLKAFENFVTSNGLKTVKTEVIHDKIPLVYLIAQKG</sequence>
<dbReference type="Gene3D" id="3.40.50.150">
    <property type="entry name" value="Vaccinia Virus protein VP39"/>
    <property type="match status" value="1"/>
</dbReference>
<name>A0A2W7NFA3_9BACT</name>
<evidence type="ECO:0000256" key="1">
    <source>
        <dbReference type="ARBA" id="ARBA00008361"/>
    </source>
</evidence>
<protein>
    <submittedName>
        <fullName evidence="5">Methyltransferase family protein</fullName>
    </submittedName>
</protein>
<evidence type="ECO:0000256" key="2">
    <source>
        <dbReference type="ARBA" id="ARBA00022603"/>
    </source>
</evidence>
<dbReference type="GO" id="GO:0008757">
    <property type="term" value="F:S-adenosylmethionine-dependent methyltransferase activity"/>
    <property type="evidence" value="ECO:0007669"/>
    <property type="project" value="InterPro"/>
</dbReference>
<dbReference type="PANTHER" id="PTHR44942">
    <property type="entry name" value="METHYLTRANSF_11 DOMAIN-CONTAINING PROTEIN"/>
    <property type="match status" value="1"/>
</dbReference>
<dbReference type="AlphaFoldDB" id="A0A2W7NFA3"/>
<dbReference type="InterPro" id="IPR029063">
    <property type="entry name" value="SAM-dependent_MTases_sf"/>
</dbReference>
<evidence type="ECO:0000259" key="4">
    <source>
        <dbReference type="Pfam" id="PF08241"/>
    </source>
</evidence>
<evidence type="ECO:0000256" key="3">
    <source>
        <dbReference type="ARBA" id="ARBA00022679"/>
    </source>
</evidence>
<dbReference type="InterPro" id="IPR013216">
    <property type="entry name" value="Methyltransf_11"/>
</dbReference>
<dbReference type="EMBL" id="QKZK01000007">
    <property type="protein sequence ID" value="PZX18163.1"/>
    <property type="molecule type" value="Genomic_DNA"/>
</dbReference>
<dbReference type="Proteomes" id="UP000249239">
    <property type="component" value="Unassembled WGS sequence"/>
</dbReference>
<evidence type="ECO:0000313" key="6">
    <source>
        <dbReference type="Proteomes" id="UP000249239"/>
    </source>
</evidence>
<dbReference type="Pfam" id="PF08241">
    <property type="entry name" value="Methyltransf_11"/>
    <property type="match status" value="1"/>
</dbReference>
<gene>
    <name evidence="5" type="ORF">LX69_01203</name>
</gene>
<dbReference type="GO" id="GO:0032259">
    <property type="term" value="P:methylation"/>
    <property type="evidence" value="ECO:0007669"/>
    <property type="project" value="UniProtKB-KW"/>
</dbReference>
<comment type="similarity">
    <text evidence="1">Belongs to the methyltransferase superfamily.</text>
</comment>
<proteinExistence type="inferred from homology"/>
<keyword evidence="3 5" id="KW-0808">Transferase</keyword>
<feature type="domain" description="Methyltransferase type 11" evidence="4">
    <location>
        <begin position="49"/>
        <end position="145"/>
    </location>
</feature>
<organism evidence="5 6">
    <name type="scientific">Breznakibacter xylanolyticus</name>
    <dbReference type="NCBI Taxonomy" id="990"/>
    <lineage>
        <taxon>Bacteria</taxon>
        <taxon>Pseudomonadati</taxon>
        <taxon>Bacteroidota</taxon>
        <taxon>Bacteroidia</taxon>
        <taxon>Marinilabiliales</taxon>
        <taxon>Marinilabiliaceae</taxon>
        <taxon>Breznakibacter</taxon>
    </lineage>
</organism>